<evidence type="ECO:0000313" key="2">
    <source>
        <dbReference type="Proteomes" id="UP000236641"/>
    </source>
</evidence>
<proteinExistence type="predicted"/>
<organism evidence="1 2">
    <name type="scientific">Hanstruepera neustonica</name>
    <dbReference type="NCBI Taxonomy" id="1445657"/>
    <lineage>
        <taxon>Bacteria</taxon>
        <taxon>Pseudomonadati</taxon>
        <taxon>Bacteroidota</taxon>
        <taxon>Flavobacteriia</taxon>
        <taxon>Flavobacteriales</taxon>
        <taxon>Flavobacteriaceae</taxon>
        <taxon>Hanstruepera</taxon>
    </lineage>
</organism>
<keyword evidence="2" id="KW-1185">Reference proteome</keyword>
<dbReference type="EMBL" id="POWF01000005">
    <property type="protein sequence ID" value="PNQ72884.1"/>
    <property type="molecule type" value="Genomic_DNA"/>
</dbReference>
<dbReference type="Proteomes" id="UP000236641">
    <property type="component" value="Unassembled WGS sequence"/>
</dbReference>
<accession>A0A2K1DXX8</accession>
<name>A0A2K1DXX8_9FLAO</name>
<comment type="caution">
    <text evidence="1">The sequence shown here is derived from an EMBL/GenBank/DDBJ whole genome shotgun (WGS) entry which is preliminary data.</text>
</comment>
<protein>
    <submittedName>
        <fullName evidence="1">Uncharacterized protein</fullName>
    </submittedName>
</protein>
<evidence type="ECO:0000313" key="1">
    <source>
        <dbReference type="EMBL" id="PNQ72884.1"/>
    </source>
</evidence>
<sequence>MLVLGCKSQSKSNQKRTELKQTINSSKEQENYRIQEFFKRIYEKQSYSIYPKEIKEITIDEIEWVNETKFIYDDKSFKIYEKNETLKLILKKGILYPQLFSGFSTELRKSDNELDSLSVSDRAFYEMSRGDNLTISNLEELKFLSESPKIKRFRFWVMFPKTTNAREYMIELTNENADKNTELKEFIENSKLTFLKMSNIII</sequence>
<reference evidence="1 2" key="1">
    <citation type="submission" date="2018-01" db="EMBL/GenBank/DDBJ databases">
        <title>The draft genome of Hanstruepera neustonica JCM19743.</title>
        <authorList>
            <person name="He R.-H."/>
            <person name="Du Z.-J."/>
        </authorList>
    </citation>
    <scope>NUCLEOTIDE SEQUENCE [LARGE SCALE GENOMIC DNA]</scope>
    <source>
        <strain evidence="1 2">JCM19743</strain>
    </source>
</reference>
<dbReference type="AlphaFoldDB" id="A0A2K1DXX8"/>
<gene>
    <name evidence="1" type="ORF">C1T31_09250</name>
</gene>